<dbReference type="AlphaFoldDB" id="A0AAE6SPC4"/>
<evidence type="ECO:0000313" key="1">
    <source>
        <dbReference type="EMBL" id="QHQ53638.1"/>
    </source>
</evidence>
<sequence>MRGLFYPERGVSMDKYRKMSERAEEGFNLVLREVERNNRLLAQNDRLLDKIELLITDHVASTQTIRELTQRLDDVCESWEEDVSTIKKLENELRAAGLRVTIEEEARGEEQTTH</sequence>
<gene>
    <name evidence="1" type="ORF">GWI30_22620</name>
</gene>
<dbReference type="EMBL" id="CP047963">
    <property type="protein sequence ID" value="QHQ53638.1"/>
    <property type="molecule type" value="Genomic_DNA"/>
</dbReference>
<dbReference type="Proteomes" id="UP000463871">
    <property type="component" value="Plasmid pMC64A"/>
</dbReference>
<accession>A0AAE6SPC4</accession>
<proteinExistence type="predicted"/>
<keyword evidence="1" id="KW-0614">Plasmid</keyword>
<protein>
    <submittedName>
        <fullName evidence="1">Uncharacterized protein</fullName>
    </submittedName>
</protein>
<name>A0AAE6SPC4_AERME</name>
<organism evidence="1 2">
    <name type="scientific">Aeromonas media</name>
    <dbReference type="NCBI Taxonomy" id="651"/>
    <lineage>
        <taxon>Bacteria</taxon>
        <taxon>Pseudomonadati</taxon>
        <taxon>Pseudomonadota</taxon>
        <taxon>Gammaproteobacteria</taxon>
        <taxon>Aeromonadales</taxon>
        <taxon>Aeromonadaceae</taxon>
        <taxon>Aeromonas</taxon>
    </lineage>
</organism>
<reference evidence="1 2" key="1">
    <citation type="submission" date="2020-01" db="EMBL/GenBank/DDBJ databases">
        <title>Complete genome of Aeromonas media MC64.</title>
        <authorList>
            <person name="Cao G."/>
            <person name="Fu J."/>
            <person name="Zhong C."/>
        </authorList>
    </citation>
    <scope>NUCLEOTIDE SEQUENCE [LARGE SCALE GENOMIC DNA]</scope>
    <source>
        <strain evidence="1 2">MC64</strain>
        <plasmid evidence="2">pmc64a</plasmid>
    </source>
</reference>
<evidence type="ECO:0000313" key="2">
    <source>
        <dbReference type="Proteomes" id="UP000463871"/>
    </source>
</evidence>
<geneLocation type="plasmid" evidence="2">
    <name>pmc64a</name>
</geneLocation>
<dbReference type="RefSeq" id="WP_161507961.1">
    <property type="nucleotide sequence ID" value="NZ_CAWPID010000002.1"/>
</dbReference>